<gene>
    <name evidence="3" type="ORF">ASZ90_004962</name>
</gene>
<accession>A0A0W8FWP4</accession>
<dbReference type="SUPFAM" id="SSF81606">
    <property type="entry name" value="PP2C-like"/>
    <property type="match status" value="1"/>
</dbReference>
<dbReference type="AlphaFoldDB" id="A0A0W8FWP4"/>
<dbReference type="InterPro" id="IPR011006">
    <property type="entry name" value="CheY-like_superfamily"/>
</dbReference>
<evidence type="ECO:0000313" key="3">
    <source>
        <dbReference type="EMBL" id="KUG25225.1"/>
    </source>
</evidence>
<dbReference type="GO" id="GO:0000160">
    <property type="term" value="P:phosphorelay signal transduction system"/>
    <property type="evidence" value="ECO:0007669"/>
    <property type="project" value="InterPro"/>
</dbReference>
<comment type="caution">
    <text evidence="3">The sequence shown here is derived from an EMBL/GenBank/DDBJ whole genome shotgun (WGS) entry which is preliminary data.</text>
</comment>
<dbReference type="Pfam" id="PF07228">
    <property type="entry name" value="SpoIIE"/>
    <property type="match status" value="1"/>
</dbReference>
<dbReference type="SMART" id="SM00331">
    <property type="entry name" value="PP2C_SIG"/>
    <property type="match status" value="1"/>
</dbReference>
<dbReference type="SMART" id="SM00448">
    <property type="entry name" value="REC"/>
    <property type="match status" value="1"/>
</dbReference>
<dbReference type="PROSITE" id="PS50110">
    <property type="entry name" value="RESPONSE_REGULATORY"/>
    <property type="match status" value="1"/>
</dbReference>
<dbReference type="InterPro" id="IPR001932">
    <property type="entry name" value="PPM-type_phosphatase-like_dom"/>
</dbReference>
<dbReference type="Gene3D" id="3.60.40.10">
    <property type="entry name" value="PPM-type phosphatase domain"/>
    <property type="match status" value="1"/>
</dbReference>
<dbReference type="GO" id="GO:0016791">
    <property type="term" value="F:phosphatase activity"/>
    <property type="evidence" value="ECO:0007669"/>
    <property type="project" value="TreeGrafter"/>
</dbReference>
<dbReference type="CDD" id="cd17536">
    <property type="entry name" value="REC_YesN-like"/>
    <property type="match status" value="1"/>
</dbReference>
<keyword evidence="1" id="KW-0378">Hydrolase</keyword>
<evidence type="ECO:0000259" key="2">
    <source>
        <dbReference type="PROSITE" id="PS50110"/>
    </source>
</evidence>
<dbReference type="SUPFAM" id="SSF52172">
    <property type="entry name" value="CheY-like"/>
    <property type="match status" value="1"/>
</dbReference>
<proteinExistence type="predicted"/>
<dbReference type="InterPro" id="IPR052016">
    <property type="entry name" value="Bact_Sigma-Reg"/>
</dbReference>
<dbReference type="PANTHER" id="PTHR43156">
    <property type="entry name" value="STAGE II SPORULATION PROTEIN E-RELATED"/>
    <property type="match status" value="1"/>
</dbReference>
<dbReference type="PANTHER" id="PTHR43156:SF2">
    <property type="entry name" value="STAGE II SPORULATION PROTEIN E"/>
    <property type="match status" value="1"/>
</dbReference>
<sequence>MNNTIPKILVVDDEPDLESLIKQKFRKEIKEGKYNFSFANNGVKALEKLNEDKEIELVLTDINMPEMDGLTLLSKIKEMNNPLLHSVIVSAYGDIFNIRTAMNGGAFDFVVKPIDLSDLEITIKKAIDNLGTFKEAVKSRDELIIVRKELEEARTLQLSMLPKSIPQNGQLDIAVHMKTASEVGGDYYDFSKKNDGSLNVAIGDATGHGMKAGIMVSIMKTLFISDSDEIELEDFFDVSNRTIKSLNLGRMMMAFAMLNMKENKIKFINAAMPTIFVYKSSEKKVIEYVNQSMPLGALSEFDFNVNEFEVDPGDVILLLSDGLPELFNHNKEMFGYEKVAGILEEHSEKSPDEIIETLKYAAKEWAGELESDDDITFVVIKIK</sequence>
<dbReference type="Pfam" id="PF00072">
    <property type="entry name" value="Response_reg"/>
    <property type="match status" value="1"/>
</dbReference>
<dbReference type="EMBL" id="LNQE01000744">
    <property type="protein sequence ID" value="KUG25225.1"/>
    <property type="molecule type" value="Genomic_DNA"/>
</dbReference>
<feature type="domain" description="Response regulatory" evidence="2">
    <location>
        <begin position="7"/>
        <end position="127"/>
    </location>
</feature>
<dbReference type="InterPro" id="IPR001789">
    <property type="entry name" value="Sig_transdc_resp-reg_receiver"/>
</dbReference>
<dbReference type="Gene3D" id="3.40.50.2300">
    <property type="match status" value="1"/>
</dbReference>
<reference evidence="3" key="1">
    <citation type="journal article" date="2015" name="Proc. Natl. Acad. Sci. U.S.A.">
        <title>Networks of energetic and metabolic interactions define dynamics in microbial communities.</title>
        <authorList>
            <person name="Embree M."/>
            <person name="Liu J.K."/>
            <person name="Al-Bassam M.M."/>
            <person name="Zengler K."/>
        </authorList>
    </citation>
    <scope>NUCLEOTIDE SEQUENCE</scope>
</reference>
<protein>
    <submittedName>
        <fullName evidence="3">Two-component response regulator</fullName>
    </submittedName>
</protein>
<dbReference type="InterPro" id="IPR036457">
    <property type="entry name" value="PPM-type-like_dom_sf"/>
</dbReference>
<name>A0A0W8FWP4_9ZZZZ</name>
<organism evidence="3">
    <name type="scientific">hydrocarbon metagenome</name>
    <dbReference type="NCBI Taxonomy" id="938273"/>
    <lineage>
        <taxon>unclassified sequences</taxon>
        <taxon>metagenomes</taxon>
        <taxon>ecological metagenomes</taxon>
    </lineage>
</organism>
<evidence type="ECO:0000256" key="1">
    <source>
        <dbReference type="ARBA" id="ARBA00022801"/>
    </source>
</evidence>